<dbReference type="GO" id="GO:0003676">
    <property type="term" value="F:nucleic acid binding"/>
    <property type="evidence" value="ECO:0007669"/>
    <property type="project" value="InterPro"/>
</dbReference>
<dbReference type="Pfam" id="PF13456">
    <property type="entry name" value="RVT_3"/>
    <property type="match status" value="1"/>
</dbReference>
<protein>
    <recommendedName>
        <fullName evidence="1">RNase H type-1 domain-containing protein</fullName>
    </recommendedName>
</protein>
<feature type="domain" description="RNase H type-1" evidence="1">
    <location>
        <begin position="2"/>
        <end position="138"/>
    </location>
</feature>
<dbReference type="AlphaFoldDB" id="A0A1F7WID7"/>
<evidence type="ECO:0000313" key="3">
    <source>
        <dbReference type="Proteomes" id="UP000176198"/>
    </source>
</evidence>
<accession>A0A1F7WID7</accession>
<name>A0A1F7WID7_9BACT</name>
<dbReference type="InterPro" id="IPR012337">
    <property type="entry name" value="RNaseH-like_sf"/>
</dbReference>
<proteinExistence type="predicted"/>
<sequence>MQSSSIEIFSDGGSRGNPGPAAAAFVVYDKNGVVLHKEKKYLGVQTNNFAEYTAVVMALTWLNIFSRKFSSVVYYLDSELVVRQLTGVYKIKNKNLIGLFNMIKKLQKGIKIRIDFQHVPRTKNKVADRLVNEAIDEN</sequence>
<dbReference type="PANTHER" id="PTHR46387">
    <property type="entry name" value="POLYNUCLEOTIDYL TRANSFERASE, RIBONUCLEASE H-LIKE SUPERFAMILY PROTEIN"/>
    <property type="match status" value="1"/>
</dbReference>
<dbReference type="PROSITE" id="PS50879">
    <property type="entry name" value="RNASE_H_1"/>
    <property type="match status" value="1"/>
</dbReference>
<dbReference type="Proteomes" id="UP000176198">
    <property type="component" value="Unassembled WGS sequence"/>
</dbReference>
<dbReference type="GO" id="GO:0004523">
    <property type="term" value="F:RNA-DNA hybrid ribonuclease activity"/>
    <property type="evidence" value="ECO:0007669"/>
    <property type="project" value="InterPro"/>
</dbReference>
<reference evidence="2 3" key="1">
    <citation type="journal article" date="2016" name="Nat. Commun.">
        <title>Thousands of microbial genomes shed light on interconnected biogeochemical processes in an aquifer system.</title>
        <authorList>
            <person name="Anantharaman K."/>
            <person name="Brown C.T."/>
            <person name="Hug L.A."/>
            <person name="Sharon I."/>
            <person name="Castelle C.J."/>
            <person name="Probst A.J."/>
            <person name="Thomas B.C."/>
            <person name="Singh A."/>
            <person name="Wilkins M.J."/>
            <person name="Karaoz U."/>
            <person name="Brodie E.L."/>
            <person name="Williams K.H."/>
            <person name="Hubbard S.S."/>
            <person name="Banfield J.F."/>
        </authorList>
    </citation>
    <scope>NUCLEOTIDE SEQUENCE [LARGE SCALE GENOMIC DNA]</scope>
</reference>
<gene>
    <name evidence="2" type="ORF">A2115_01075</name>
</gene>
<organism evidence="2 3">
    <name type="scientific">Candidatus Woesebacteria bacterium GWA1_41_8</name>
    <dbReference type="NCBI Taxonomy" id="1802471"/>
    <lineage>
        <taxon>Bacteria</taxon>
        <taxon>Candidatus Woeseibacteriota</taxon>
    </lineage>
</organism>
<dbReference type="PANTHER" id="PTHR46387:SF2">
    <property type="entry name" value="RIBONUCLEASE HI"/>
    <property type="match status" value="1"/>
</dbReference>
<dbReference type="STRING" id="1802471.A2115_01075"/>
<dbReference type="CDD" id="cd09279">
    <property type="entry name" value="RNase_HI_like"/>
    <property type="match status" value="1"/>
</dbReference>
<comment type="caution">
    <text evidence="2">The sequence shown here is derived from an EMBL/GenBank/DDBJ whole genome shotgun (WGS) entry which is preliminary data.</text>
</comment>
<dbReference type="EMBL" id="MGFJ01000019">
    <property type="protein sequence ID" value="OGM02592.1"/>
    <property type="molecule type" value="Genomic_DNA"/>
</dbReference>
<dbReference type="InterPro" id="IPR002156">
    <property type="entry name" value="RNaseH_domain"/>
</dbReference>
<dbReference type="SUPFAM" id="SSF53098">
    <property type="entry name" value="Ribonuclease H-like"/>
    <property type="match status" value="1"/>
</dbReference>
<dbReference type="Gene3D" id="3.30.420.10">
    <property type="entry name" value="Ribonuclease H-like superfamily/Ribonuclease H"/>
    <property type="match status" value="1"/>
</dbReference>
<dbReference type="InterPro" id="IPR036397">
    <property type="entry name" value="RNaseH_sf"/>
</dbReference>
<evidence type="ECO:0000313" key="2">
    <source>
        <dbReference type="EMBL" id="OGM02592.1"/>
    </source>
</evidence>
<evidence type="ECO:0000259" key="1">
    <source>
        <dbReference type="PROSITE" id="PS50879"/>
    </source>
</evidence>